<organism evidence="2 3">
    <name type="scientific">Tenacibaculum soleae</name>
    <dbReference type="NCBI Taxonomy" id="447689"/>
    <lineage>
        <taxon>Bacteria</taxon>
        <taxon>Pseudomonadati</taxon>
        <taxon>Bacteroidota</taxon>
        <taxon>Flavobacteriia</taxon>
        <taxon>Flavobacteriales</taxon>
        <taxon>Flavobacteriaceae</taxon>
        <taxon>Tenacibaculum</taxon>
    </lineage>
</organism>
<evidence type="ECO:0000313" key="3">
    <source>
        <dbReference type="Proteomes" id="UP000093186"/>
    </source>
</evidence>
<name>A0A1B9Y0A9_9FLAO</name>
<dbReference type="InterPro" id="IPR032675">
    <property type="entry name" value="LRR_dom_sf"/>
</dbReference>
<dbReference type="PROSITE" id="PS50853">
    <property type="entry name" value="FN3"/>
    <property type="match status" value="2"/>
</dbReference>
<dbReference type="RefSeq" id="WP_068701390.1">
    <property type="nucleotide sequence ID" value="NZ_MAKX01000001.1"/>
</dbReference>
<dbReference type="InterPro" id="IPR026341">
    <property type="entry name" value="T9SS_type_B"/>
</dbReference>
<dbReference type="PANTHER" id="PTHR16897:SF2">
    <property type="entry name" value="OS03G0226600 PROTEIN"/>
    <property type="match status" value="1"/>
</dbReference>
<dbReference type="Gene3D" id="2.60.40.10">
    <property type="entry name" value="Immunoglobulins"/>
    <property type="match status" value="13"/>
</dbReference>
<dbReference type="Gene3D" id="3.80.10.10">
    <property type="entry name" value="Ribonuclease Inhibitor"/>
    <property type="match status" value="1"/>
</dbReference>
<dbReference type="SMART" id="SM00060">
    <property type="entry name" value="FN3"/>
    <property type="match status" value="12"/>
</dbReference>
<evidence type="ECO:0000259" key="1">
    <source>
        <dbReference type="PROSITE" id="PS50853"/>
    </source>
</evidence>
<dbReference type="InterPro" id="IPR011889">
    <property type="entry name" value="Liste_lipo_26"/>
</dbReference>
<dbReference type="InterPro" id="IPR013783">
    <property type="entry name" value="Ig-like_fold"/>
</dbReference>
<dbReference type="InterPro" id="IPR036116">
    <property type="entry name" value="FN3_sf"/>
</dbReference>
<dbReference type="InterPro" id="IPR003961">
    <property type="entry name" value="FN3_dom"/>
</dbReference>
<sequence length="3923" mass="427623">MKAIVTIILCFFIYTISAQNFITTWKTDNPGTSSATSITIPTISGGYNYDVDWDNDGVFDDLGITGSATHDFLTAGTYTVRIRGTFPRIYFNNTGDKEKILSVEQWGDGKWTSMEKAFYGCKNLEVNAADVPDLSMATSMKYMFSGAASLNQSLNSWDVSTITDMSGLFSSTTIFNQDLSSWDVSNVVDMRSMFSSSKAFNQDISGWNVGNVTNMSGMFSSTAVFNQPIGVWNVGSVTDMRSMFSSSKAFNQDISSWNTSKVTNLSWMFYFSEAFSGDINTWDVSNVTNMGYMFSYCSYNQPIGNWNTAKVKSMKSMFFQNKDFNQDVGLWDVSSVTDMNSMFWGAKAFNQDISGWNVSNVTNMGVMLAWAKDFNSDISGWDVSKVINMNSMFDGVTAFNQPIGLWDTSSVVNIANMFHSATSFNQDLSNWNVSNVTNMMGVFWNATAFNGNISNWDVSKVTQMPRMFYKATSFNVDITNWNVASVTSMENMFREATIFNQNISGWDVSSVATMEGMFRYTDLFNQDISGWSVASVTNMESMFEKAIVFDQNLGGWNVTNVTNMNRMFHYMELSPTNYDALLNGWNAQTLQSNVVFSGGGSTYCSAKPAKDNIISTNNWTITDGGLACTLNTTDFVTTWKTDNPGTSSATSITIPTTGGVYNYDVDWDNDGTFDELGITGSVTHDFLTAGTYTIRIRGTFPQIRFNNTGDKDKIVSVDQWGNNQWSSMAVAFYGCKNLELNATDAPNLSMAISMHRMLAGTESFNQDISNWDVSTITDMSNLFSSATIFNQDISGWDVSSVVNMRSMFSGATAFNQPIGSWNVSKVTNMSWMFSGATTFNQDIGLWDVSSIVNFSHVFYRASSFNQDLNGWNVSKGYRMDGMFAYATAFNQDIGLWDVSSVANLKSMFHSATSFNQDLNGWNVSNVKDMTSVFQSALSFNGNITNWDVSLVKYMSKMFYEANVFNQPIGGWNVSMVSHMDYLFYKANSFNQDIGNWNVSNVTNMERVFMYASVFNKDIGSWNVSNVTNMRGMFYHSFAFNQDIGSWDVSKVTDMYRMFIGVGLFNHDISNWNVSSVATMEGMFMFANSFNQPIGNWDVSSVTKMKEMFKGAMTFDQDIGSWNVSNVSNMVDMFKDAKLSTTNYDALLNGWNAQVLQPNVVFSGGNSTYCTAQSARDNIINTDNWTITDGGLACTLNTTDFVTTWKTDNPGTSSATSITIPTHGGMTYNYDVDWDNDGVFDEFGVTGSATHDFLTTGTYTIRIKGTFPRIYFINAGDKEKILSVDQWGNNQWTSMEAAFKGCKNLEVNAPDSPDLSKMVNMREMFWGASKFNQDISSWDVSNIENMTSLFAIASSFNQDISSWDVSNVTSMGWMFSSAKAFNQDISSWNVAKVKWMQWMFASTDAFNQDISSWDVSKVTNMSRMFWKSMSFNQNISSWDVSNVITMESMFESSIFNENISTWNVSKVKSMRLMFSKNAFFNQDIGTWNVNAVTNMNSMFRDAKVFNQDISSWQVSNVTDMGFLFSGAKNFNQDIGNWNLSKVVTMNHMFNEALAFNQNIGSWNVSNVTNMTSMFIKALSFNQDIGSWDVSKVESMNYMFWQAAAFDQNIGGWNVANVTDMGNMFRDAKLSTTNYDALLNGWNAQTLQPNVIFHGGNSTYCSGETARNNITSTDNWTITDAGLACTLNTTDFVTTWKTDNPGTSSATSITIPTHGGTTYNYDVDWDNDGTFDELGITGSVIHDFLTAGTYTIRIRGAFPRIHFNDNRDKEKILSVDQWGDNQWISMEKAFYGCKNLEVNAADAPNLSMATSMNRMFEGASSLNQNINNWDVSTITDMGNLFRKATIFNQDLSGWDVSNVTNMWSMFSSATAFNQNIGSWNVGKVESMQSMFSYASNFNQDISSWNVANVLTMRSMFNSSIFNKNISTWNVSKVEDMSFMFDKNIFFNQDISGWDVSSVVNMRSIFSKATAFNQPIGSWNVSKVTNMNWMFSGATAFDQPIGSWDVSNVTDMVWMFSSAKVFNQDIGSWDVSNVINMKGMFAVTLLFNQDISSWNVSKVTDMNYMFWAAVLFNQNLGSWDVSKVTNMSYMFWRASSFDQNIGGWNVANVTNMVDMFKDAKLSTTNYDALLNGWNAQTLQPNVIFHGGNSTYCSGETARDNIINTDNWTITDGGLACTLNTTDFVTIWKTDNPGASSATSITIPTHGSTTYNYDVDWDNDGIFDELGVTGSVTHDFLIAGTYTIRIKGTFPRIYFNNTDDKEKILSVDQWGDNQWASMEAAFKGCKNLEVNAIDKPDLTNATDMNGMFFGASSLNQDISGWDVSTITNMRAVFASATAFNQNISTWDVSNVTDMYWMFASATAFNQDIGSWNVSNVTNMEGMFWGATAFNQNIGSWNVSKVSSMRVMFSQAPLFNQNLSSWNVSNVTNMEAMFRLVTAFNQDLSSWDVGAVTDMQQMFRGATLFDQDISGWNVSNVITMENMFKDAKLSTANYDALLNGWNAQILQSNVVFDGGNSTYCISETARTTLIGTDGWVITDGGKLCNIVPECTELTTPSNGTTNISVDSNLSWSSIATATGYKVSIGTSSGATDVVNNEDVGNVLTYNPTTDFLSNTTYYVTIVAYNSAGDATGCLETSFTTETVVVIPSCTELTTPSNSSTDVSVSTNLSWSSIATATGYKVSIGTSSGATDVVNNEDVGNVLTYNPSIDFLSNTTYYVTITAYNTAGDATGCSETSFTTETVVVAPSCTILNNPSDGTTDVSVSTNLSWSSIATATGYKVSIGTSSGASDVVNNEDVGNVLTYNPTTDFLSNTTYYVTITAYNTAGDATGCSETSFTTETVVVIPSCTELTTPSNGTTDVSVSTNLSWSSIATATGYKVSIGTSSGATDVVNNEDVGNVLTYNPTTDFLSNTIYYVTIVAYNSAGDATGCVETSFTTETVVVIPSCTELTTPSNGTIDVSVSTNLSWSSIATATGYKVSIGTSSGASDVVNNEDVGNVLTYNPTTDFLSNTTYYVTITAYNTAGDATGCSETSFTTETVVVIPSCTELTTPSNGTTDVSVSTNLSWSSITTATGYKVSIGTSSGATDVVNKEDVGNVLSYNPTIDFLSNTTYYVTITAYNTAGNATGCSETSFTTETVVVVPSCTILNNPSDGTTDVSVSTNLSWSSIATATGYKVSIGSSSGATDVVNNEDVGNVLTYNPSIDFLSNTTYYVTIVAYNSAGDATGCSETSFTTETVVVIPSCTELTTPSNGTTDVSVSTNLSWSSIATATGYKVSIGSSSGATDVVNDEDVGNVLSYNPSTDFSSNTTYYVTITAYNSAGDATGCSETSFTTETVVVMPSCTELTTPSNGATDVSVSTNLSWSSITTATGYKVSIGTSSGATDVVNKEDVGNVLSYNPTIDFLSNTTYYVTITAYNTAGDATGCSETSFTTETVVVIPSCTELTTPSNSATDVSVSTNLSWSSIATATGYKVSIGSNSGASDVVNNEDVGNVLTYNPSIDFLSNTTYYVTIVAYNSAGDATGCSETSFTTETVVVIPSCTILNNPSDGTTDVSVSTNLSWSSIATATGYKVSIGTSSGASDVVNNEDVGNVLTYNPTTDFLSNTTYYVTITAYNTAGDATGCSETSFTTETVVVIPSCTELTTPSNGTTDVSVSTNLSWSSIATATGYKVSVGTSSGATDVVNDEDVGNVLSYNPSTDFLSNTTYYVTITAYNSAGNATGCSETSFTTETVVVIPSCTELTTPSNGTTDVSVSTNLSWSSIATATGYKVSIGLSSGATDVVNNEDVGNVLTYNPSIDFLSNTIYYVTIVAYNSAGDATGCVETSFTTEKRDDIKYGFSPDGDGINEYWEIKGIEQYPKNVVSIYNRWGDMVFEIKGYDNNLRVFRGEANKKKVLGAGTLPSGTYFFNIQITGTHNFKKLKGFLILKR</sequence>
<dbReference type="OrthoDB" id="9813840at2"/>
<dbReference type="SUPFAM" id="SSF141571">
    <property type="entry name" value="Pentapeptide repeat-like"/>
    <property type="match status" value="2"/>
</dbReference>
<evidence type="ECO:0000313" key="2">
    <source>
        <dbReference type="EMBL" id="OCK43240.1"/>
    </source>
</evidence>
<keyword evidence="3" id="KW-1185">Reference proteome</keyword>
<protein>
    <recommendedName>
        <fullName evidence="1">Fibronectin type-III domain-containing protein</fullName>
    </recommendedName>
</protein>
<gene>
    <name evidence="2" type="ORF">BA195_00610</name>
</gene>
<comment type="caution">
    <text evidence="2">The sequence shown here is derived from an EMBL/GenBank/DDBJ whole genome shotgun (WGS) entry which is preliminary data.</text>
</comment>
<accession>A0A1B9Y0A9</accession>
<dbReference type="NCBIfam" id="TIGR04131">
    <property type="entry name" value="Bac_Flav_CTERM"/>
    <property type="match status" value="1"/>
</dbReference>
<dbReference type="SUPFAM" id="SSF49265">
    <property type="entry name" value="Fibronectin type III"/>
    <property type="match status" value="6"/>
</dbReference>
<reference evidence="2 3" key="1">
    <citation type="submission" date="2016-06" db="EMBL/GenBank/DDBJ databases">
        <title>Draft Genome Sequence of Tenacibaculum soleae UCD-KL19.</title>
        <authorList>
            <person name="Eisen J.A."/>
            <person name="Coil D.A."/>
            <person name="Lujan K.M."/>
        </authorList>
    </citation>
    <scope>NUCLEOTIDE SEQUENCE [LARGE SCALE GENOMIC DNA]</scope>
    <source>
        <strain evidence="2 3">UCD-KL19</strain>
    </source>
</reference>
<proteinExistence type="predicted"/>
<feature type="domain" description="Fibronectin type-III" evidence="1">
    <location>
        <begin position="3240"/>
        <end position="3336"/>
    </location>
</feature>
<feature type="domain" description="Fibronectin type-III" evidence="1">
    <location>
        <begin position="2646"/>
        <end position="2742"/>
    </location>
</feature>
<dbReference type="STRING" id="447689.BA195_00610"/>
<dbReference type="EMBL" id="MAKX01000001">
    <property type="protein sequence ID" value="OCK43240.1"/>
    <property type="molecule type" value="Genomic_DNA"/>
</dbReference>
<dbReference type="NCBIfam" id="TIGR02167">
    <property type="entry name" value="Liste_lipo_26"/>
    <property type="match status" value="25"/>
</dbReference>
<dbReference type="PANTHER" id="PTHR16897">
    <property type="entry name" value="OS10G0105400 PROTEIN"/>
    <property type="match status" value="1"/>
</dbReference>
<dbReference type="Pfam" id="PF03382">
    <property type="entry name" value="DUF285"/>
    <property type="match status" value="9"/>
</dbReference>
<dbReference type="InterPro" id="IPR005046">
    <property type="entry name" value="DUF285"/>
</dbReference>
<dbReference type="Pfam" id="PF13585">
    <property type="entry name" value="CHU_C"/>
    <property type="match status" value="1"/>
</dbReference>
<dbReference type="Proteomes" id="UP000093186">
    <property type="component" value="Unassembled WGS sequence"/>
</dbReference>